<dbReference type="GO" id="GO:0046872">
    <property type="term" value="F:metal ion binding"/>
    <property type="evidence" value="ECO:0007669"/>
    <property type="project" value="InterPro"/>
</dbReference>
<dbReference type="InterPro" id="IPR011761">
    <property type="entry name" value="ATP-grasp"/>
</dbReference>
<evidence type="ECO:0000256" key="3">
    <source>
        <dbReference type="ARBA" id="ARBA00022840"/>
    </source>
</evidence>
<evidence type="ECO:0000256" key="1">
    <source>
        <dbReference type="ARBA" id="ARBA00022598"/>
    </source>
</evidence>
<dbReference type="PANTHER" id="PTHR43585">
    <property type="entry name" value="FUMIPYRROLE BIOSYNTHESIS PROTEIN C"/>
    <property type="match status" value="1"/>
</dbReference>
<dbReference type="GO" id="GO:0005524">
    <property type="term" value="F:ATP binding"/>
    <property type="evidence" value="ECO:0007669"/>
    <property type="project" value="UniProtKB-UniRule"/>
</dbReference>
<protein>
    <recommendedName>
        <fullName evidence="5">ATP-grasp domain-containing protein</fullName>
    </recommendedName>
</protein>
<evidence type="ECO:0000313" key="6">
    <source>
        <dbReference type="EMBL" id="GIM82292.1"/>
    </source>
</evidence>
<dbReference type="Gene3D" id="3.30.470.20">
    <property type="entry name" value="ATP-grasp fold, B domain"/>
    <property type="match status" value="1"/>
</dbReference>
<dbReference type="Proteomes" id="UP000680865">
    <property type="component" value="Unassembled WGS sequence"/>
</dbReference>
<dbReference type="SUPFAM" id="SSF56059">
    <property type="entry name" value="Glutathione synthetase ATP-binding domain-like"/>
    <property type="match status" value="1"/>
</dbReference>
<dbReference type="EMBL" id="BOQP01000050">
    <property type="protein sequence ID" value="GIM82292.1"/>
    <property type="molecule type" value="Genomic_DNA"/>
</dbReference>
<accession>A0A919T1I1</accession>
<gene>
    <name evidence="6" type="ORF">Aco04nite_80850</name>
</gene>
<evidence type="ECO:0000313" key="7">
    <source>
        <dbReference type="Proteomes" id="UP000680865"/>
    </source>
</evidence>
<name>A0A919T1I1_9ACTN</name>
<evidence type="ECO:0000256" key="2">
    <source>
        <dbReference type="ARBA" id="ARBA00022741"/>
    </source>
</evidence>
<evidence type="ECO:0000259" key="5">
    <source>
        <dbReference type="PROSITE" id="PS50975"/>
    </source>
</evidence>
<dbReference type="Pfam" id="PF13535">
    <property type="entry name" value="ATP-grasp_4"/>
    <property type="match status" value="1"/>
</dbReference>
<dbReference type="AlphaFoldDB" id="A0A919T1I1"/>
<keyword evidence="2 4" id="KW-0547">Nucleotide-binding</keyword>
<keyword evidence="1" id="KW-0436">Ligase</keyword>
<sequence>MPDGRGDAVVVFGALFGTRYPHLVAGAVARGLTVLGVDARSPGKELVDRARRTDAGHPLAGLDQLAWIDAERPEQLLEQVIEWGRQHRVRAVIALGEDFVEPAATVADYLGVPSPGLRAARVCRNKLLQRRMLSEVSPLSRLLSAEERAGGDPGWDTFPAVVKPVARQASSGVIRVAGPAELRAALSEYEPGEPVLVEQLVEGHEISVEALVQHGEVIFSSPTGKRTNEHGGDFFVEMGHTAPDPELDAATTAAVLETNTRVLRRLDFRDGIAHAEYRIGADGTPVLMEIAARAAGDSILMLYHLATGVPMETALLGIALGEPTTYPPVRRYARQVYLPHRPGILRDVTADGLGTPVTWLDERWMWPPVQPSPAGAPARIQMIMAGRPAGTALAEIRQSGDRSSMYVIDAATAGELDAIEARCTAAIEVHTDVRTEVAA</sequence>
<evidence type="ECO:0000256" key="4">
    <source>
        <dbReference type="PROSITE-ProRule" id="PRU00409"/>
    </source>
</evidence>
<dbReference type="RefSeq" id="WP_213002459.1">
    <property type="nucleotide sequence ID" value="NZ_BAAATW010000018.1"/>
</dbReference>
<feature type="domain" description="ATP-grasp" evidence="5">
    <location>
        <begin position="126"/>
        <end position="320"/>
    </location>
</feature>
<proteinExistence type="predicted"/>
<dbReference type="InterPro" id="IPR052032">
    <property type="entry name" value="ATP-dep_AA_Ligase"/>
</dbReference>
<dbReference type="GO" id="GO:0016874">
    <property type="term" value="F:ligase activity"/>
    <property type="evidence" value="ECO:0007669"/>
    <property type="project" value="UniProtKB-KW"/>
</dbReference>
<organism evidence="6 7">
    <name type="scientific">Winogradskya consettensis</name>
    <dbReference type="NCBI Taxonomy" id="113560"/>
    <lineage>
        <taxon>Bacteria</taxon>
        <taxon>Bacillati</taxon>
        <taxon>Actinomycetota</taxon>
        <taxon>Actinomycetes</taxon>
        <taxon>Micromonosporales</taxon>
        <taxon>Micromonosporaceae</taxon>
        <taxon>Winogradskya</taxon>
    </lineage>
</organism>
<keyword evidence="3 4" id="KW-0067">ATP-binding</keyword>
<comment type="caution">
    <text evidence="6">The sequence shown here is derived from an EMBL/GenBank/DDBJ whole genome shotgun (WGS) entry which is preliminary data.</text>
</comment>
<dbReference type="PANTHER" id="PTHR43585:SF2">
    <property type="entry name" value="ATP-GRASP ENZYME FSQD"/>
    <property type="match status" value="1"/>
</dbReference>
<keyword evidence="7" id="KW-1185">Reference proteome</keyword>
<dbReference type="PROSITE" id="PS50975">
    <property type="entry name" value="ATP_GRASP"/>
    <property type="match status" value="1"/>
</dbReference>
<reference evidence="6" key="1">
    <citation type="submission" date="2021-03" db="EMBL/GenBank/DDBJ databases">
        <title>Whole genome shotgun sequence of Actinoplanes consettensis NBRC 14913.</title>
        <authorList>
            <person name="Komaki H."/>
            <person name="Tamura T."/>
        </authorList>
    </citation>
    <scope>NUCLEOTIDE SEQUENCE</scope>
    <source>
        <strain evidence="6">NBRC 14913</strain>
    </source>
</reference>